<keyword evidence="2" id="KW-1185">Reference proteome</keyword>
<protein>
    <recommendedName>
        <fullName evidence="3">Protein kinase domain-containing protein</fullName>
    </recommendedName>
</protein>
<sequence>MLEGAKIHLQERSLAAINICRETGCAHVRPPCSASQKCTAFPAFRPFYVDSGFGILRPFLLSRRVRLYCEFDLCRLSLRNYFAQNAATCGLSVGPGAGLWAGLGDMPTDASDVWAHPSFRVSPASLSDAQLLFEGFPIIHGEVQSSSLEASITQCVAYASMSAFAVSLLCRGEPSPPLELPLFFMPRREGMLFYLLIFRLAVQRSPPPNPTAELAFSFVEVLGPFSFSNAAPEGLGLKPEGQAWDRVSLAVRRMVPLFRAPGDVRREIVPSWLVAPFLGDARRVPDFEGIHRFRNLYFSAHPAGPSQAAGEGHVGSDGIYFKVVAREVHLLMSAVPSYLETHEVACTIGLFDKAHFYLLRMKDCGHALPRLPAPSPWDRIALGLVECVCELLKFDRAHGDLRPANATFNQERNIVQLIDFERATVADDVYTFDYVPDDYNPSPALGPARNAGVSIFQLISCLKALPPTRVAAILLRRFELPSTYLNMRSSEAYLLLDKTLQEGREGAC</sequence>
<dbReference type="InterPro" id="IPR011009">
    <property type="entry name" value="Kinase-like_dom_sf"/>
</dbReference>
<reference evidence="1" key="1">
    <citation type="journal article" date="2022" name="bioRxiv">
        <title>Genomics of Preaxostyla Flagellates Illuminates Evolutionary Transitions and the Path Towards Mitochondrial Loss.</title>
        <authorList>
            <person name="Novak L.V.F."/>
            <person name="Treitli S.C."/>
            <person name="Pyrih J."/>
            <person name="Halakuc P."/>
            <person name="Pipaliya S.V."/>
            <person name="Vacek V."/>
            <person name="Brzon O."/>
            <person name="Soukal P."/>
            <person name="Eme L."/>
            <person name="Dacks J.B."/>
            <person name="Karnkowska A."/>
            <person name="Elias M."/>
            <person name="Hampl V."/>
        </authorList>
    </citation>
    <scope>NUCLEOTIDE SEQUENCE</scope>
    <source>
        <strain evidence="1">RCP-MX</strain>
    </source>
</reference>
<organism evidence="1 2">
    <name type="scientific">Paratrimastix pyriformis</name>
    <dbReference type="NCBI Taxonomy" id="342808"/>
    <lineage>
        <taxon>Eukaryota</taxon>
        <taxon>Metamonada</taxon>
        <taxon>Preaxostyla</taxon>
        <taxon>Paratrimastigidae</taxon>
        <taxon>Paratrimastix</taxon>
    </lineage>
</organism>
<dbReference type="Proteomes" id="UP001141327">
    <property type="component" value="Unassembled WGS sequence"/>
</dbReference>
<dbReference type="EMBL" id="JAPMOS010000023">
    <property type="protein sequence ID" value="KAJ4459037.1"/>
    <property type="molecule type" value="Genomic_DNA"/>
</dbReference>
<evidence type="ECO:0008006" key="3">
    <source>
        <dbReference type="Google" id="ProtNLM"/>
    </source>
</evidence>
<evidence type="ECO:0000313" key="1">
    <source>
        <dbReference type="EMBL" id="KAJ4459037.1"/>
    </source>
</evidence>
<comment type="caution">
    <text evidence="1">The sequence shown here is derived from an EMBL/GenBank/DDBJ whole genome shotgun (WGS) entry which is preliminary data.</text>
</comment>
<gene>
    <name evidence="1" type="ORF">PAPYR_5088</name>
</gene>
<accession>A0ABQ8UKT2</accession>
<dbReference type="SUPFAM" id="SSF56112">
    <property type="entry name" value="Protein kinase-like (PK-like)"/>
    <property type="match status" value="1"/>
</dbReference>
<proteinExistence type="predicted"/>
<name>A0ABQ8UKT2_9EUKA</name>
<evidence type="ECO:0000313" key="2">
    <source>
        <dbReference type="Proteomes" id="UP001141327"/>
    </source>
</evidence>